<evidence type="ECO:0000313" key="1">
    <source>
        <dbReference type="EMBL" id="NKE68675.1"/>
    </source>
</evidence>
<reference evidence="1 2" key="1">
    <citation type="journal article" date="2020" name="Nature">
        <title>Bacterial chemolithoautotrophy via manganese oxidation.</title>
        <authorList>
            <person name="Yu H."/>
            <person name="Leadbetter J.R."/>
        </authorList>
    </citation>
    <scope>NUCLEOTIDE SEQUENCE [LARGE SCALE GENOMIC DNA]</scope>
    <source>
        <strain evidence="1 2">RBP-1</strain>
    </source>
</reference>
<sequence length="146" mass="16501">MEDILARQKLGGRLGRARRASLAAALPACELKPEELKQARKEVAWLFRRLQRKVSGVIAAGGRAEVNIGSDAEFQFRADQVLRTLVLCSGNVQWQLAIELEAHPFHQEWRDLLAWGRRERLFLKATASLDPVQTKTVYTLEALPLE</sequence>
<dbReference type="EMBL" id="VTOX01000011">
    <property type="protein sequence ID" value="NKE68675.1"/>
    <property type="molecule type" value="Genomic_DNA"/>
</dbReference>
<dbReference type="Proteomes" id="UP000521868">
    <property type="component" value="Unassembled WGS sequence"/>
</dbReference>
<name>A0A7X6DK70_9BURK</name>
<evidence type="ECO:0000313" key="2">
    <source>
        <dbReference type="Proteomes" id="UP000521868"/>
    </source>
</evidence>
<organism evidence="1 2">
    <name type="scientific">Ramlibacter lithotrophicus</name>
    <dbReference type="NCBI Taxonomy" id="2606681"/>
    <lineage>
        <taxon>Bacteria</taxon>
        <taxon>Pseudomonadati</taxon>
        <taxon>Pseudomonadota</taxon>
        <taxon>Betaproteobacteria</taxon>
        <taxon>Burkholderiales</taxon>
        <taxon>Comamonadaceae</taxon>
        <taxon>Ramlibacter</taxon>
    </lineage>
</organism>
<keyword evidence="2" id="KW-1185">Reference proteome</keyword>
<protein>
    <submittedName>
        <fullName evidence="1">Uncharacterized protein</fullName>
    </submittedName>
</protein>
<comment type="caution">
    <text evidence="1">The sequence shown here is derived from an EMBL/GenBank/DDBJ whole genome shotgun (WGS) entry which is preliminary data.</text>
</comment>
<dbReference type="RefSeq" id="WP_168109797.1">
    <property type="nucleotide sequence ID" value="NZ_VTOX01000011.1"/>
</dbReference>
<dbReference type="AlphaFoldDB" id="A0A7X6DK70"/>
<accession>A0A7X6DK70</accession>
<proteinExistence type="predicted"/>
<gene>
    <name evidence="1" type="ORF">RAMLITH_22900</name>
</gene>